<name>A0A7G5XJW5_9BACT</name>
<evidence type="ECO:0000313" key="2">
    <source>
        <dbReference type="Proteomes" id="UP000515344"/>
    </source>
</evidence>
<reference evidence="2" key="1">
    <citation type="submission" date="2020-08" db="EMBL/GenBank/DDBJ databases">
        <title>Lacibacter sp. S13-6-6 genome sequencing.</title>
        <authorList>
            <person name="Jin L."/>
        </authorList>
    </citation>
    <scope>NUCLEOTIDE SEQUENCE [LARGE SCALE GENOMIC DNA]</scope>
    <source>
        <strain evidence="2">S13-6-6</strain>
    </source>
</reference>
<dbReference type="KEGG" id="lacs:H4075_06110"/>
<accession>A0A7G5XJW5</accession>
<protein>
    <submittedName>
        <fullName evidence="1">Uncharacterized protein</fullName>
    </submittedName>
</protein>
<dbReference type="RefSeq" id="WP_182805111.1">
    <property type="nucleotide sequence ID" value="NZ_CP060007.1"/>
</dbReference>
<proteinExistence type="predicted"/>
<organism evidence="1 2">
    <name type="scientific">Lacibacter sediminis</name>
    <dbReference type="NCBI Taxonomy" id="2760713"/>
    <lineage>
        <taxon>Bacteria</taxon>
        <taxon>Pseudomonadati</taxon>
        <taxon>Bacteroidota</taxon>
        <taxon>Chitinophagia</taxon>
        <taxon>Chitinophagales</taxon>
        <taxon>Chitinophagaceae</taxon>
        <taxon>Lacibacter</taxon>
    </lineage>
</organism>
<evidence type="ECO:0000313" key="1">
    <source>
        <dbReference type="EMBL" id="QNA45768.1"/>
    </source>
</evidence>
<dbReference type="EMBL" id="CP060007">
    <property type="protein sequence ID" value="QNA45768.1"/>
    <property type="molecule type" value="Genomic_DNA"/>
</dbReference>
<dbReference type="Proteomes" id="UP000515344">
    <property type="component" value="Chromosome"/>
</dbReference>
<dbReference type="AlphaFoldDB" id="A0A7G5XJW5"/>
<gene>
    <name evidence="1" type="ORF">H4075_06110</name>
</gene>
<keyword evidence="2" id="KW-1185">Reference proteome</keyword>
<sequence length="289" mass="33422">MKKILFIFLFIITLGISGTSQEKPVFQLNHVDISIDSISLSQIVSNRFLCDSFAFIKVFTDSTGIEVLLLGKESFVHLLPGKGFFTTRIGACLLVHHSFKWQETSTLLQHLQLYTRDSLYNRPYSSPELNIDYINVYENLTNEKKLLKFIPILQNHSKKDYQSWGYSAADLEQGITQKRYMHDYIGKETEQKLFQTIVDISVAVTKNELLRMQPLLKAYGYKKTRNRFVLDGNPIINLTKMKAKTRTVILTFLLSESVERKTVIISDNATFFLNNNKATFSFRISDNYR</sequence>